<dbReference type="OrthoDB" id="5244617at2"/>
<keyword evidence="6 10" id="KW-1278">Translocase</keyword>
<keyword evidence="4 10" id="KW-1003">Cell membrane</keyword>
<dbReference type="eggNOG" id="ENOG5032TTI">
    <property type="taxonomic scope" value="Bacteria"/>
</dbReference>
<dbReference type="Pfam" id="PF12270">
    <property type="entry name" value="Cyt_c_ox_IV"/>
    <property type="match status" value="1"/>
</dbReference>
<evidence type="ECO:0000256" key="8">
    <source>
        <dbReference type="ARBA" id="ARBA00023136"/>
    </source>
</evidence>
<dbReference type="GO" id="GO:0005886">
    <property type="term" value="C:plasma membrane"/>
    <property type="evidence" value="ECO:0007669"/>
    <property type="project" value="UniProtKB-SubCell"/>
</dbReference>
<accession>A0A097IH86</accession>
<dbReference type="GO" id="GO:0022900">
    <property type="term" value="P:electron transport chain"/>
    <property type="evidence" value="ECO:0007669"/>
    <property type="project" value="InterPro"/>
</dbReference>
<dbReference type="HOGENOM" id="CLU_145919_0_0_11"/>
<evidence type="ECO:0000256" key="7">
    <source>
        <dbReference type="ARBA" id="ARBA00022989"/>
    </source>
</evidence>
<organism evidence="12 13">
    <name type="scientific">Corynebacterium doosanense CAU 212 = DSM 45436</name>
    <dbReference type="NCBI Taxonomy" id="558173"/>
    <lineage>
        <taxon>Bacteria</taxon>
        <taxon>Bacillati</taxon>
        <taxon>Actinomycetota</taxon>
        <taxon>Actinomycetes</taxon>
        <taxon>Mycobacteriales</taxon>
        <taxon>Corynebacteriaceae</taxon>
        <taxon>Corynebacterium</taxon>
    </lineage>
</organism>
<evidence type="ECO:0000256" key="3">
    <source>
        <dbReference type="ARBA" id="ARBA00006870"/>
    </source>
</evidence>
<comment type="function">
    <text evidence="1 10">Part of cytochrome c oxidase, its function is unknown.</text>
</comment>
<dbReference type="InterPro" id="IPR021050">
    <property type="entry name" value="Cyt_c_oxidase_su4_actinobac"/>
</dbReference>
<sequence>MRPGAKVMFSIAAFLGVVTVIYILGTMWVQDDAYLYGMEWAGGPALLLSFVMAMMLGAYIQFTTNRMDLLPEDFEEAEVEDAAGTLGFFSPSSIWPFAMAVSIAVLGYGIIFFYFWMIALGAIMLVWACTMLSLQYGLPKEKH</sequence>
<comment type="subunit">
    <text evidence="10">Associates with subunits I, II and III to form cytochrome c oxidase.</text>
</comment>
<feature type="transmembrane region" description="Helical" evidence="11">
    <location>
        <begin position="41"/>
        <end position="62"/>
    </location>
</feature>
<dbReference type="GO" id="GO:0004129">
    <property type="term" value="F:cytochrome-c oxidase activity"/>
    <property type="evidence" value="ECO:0007669"/>
    <property type="project" value="UniProtKB-EC"/>
</dbReference>
<comment type="subcellular location">
    <subcellularLocation>
        <location evidence="2">Cell membrane</location>
        <topology evidence="2">Multi-pass membrane protein</topology>
    </subcellularLocation>
</comment>
<evidence type="ECO:0000313" key="12">
    <source>
        <dbReference type="EMBL" id="AIT61489.1"/>
    </source>
</evidence>
<proteinExistence type="inferred from homology"/>
<dbReference type="STRING" id="558173.CDOO_09575"/>
<feature type="transmembrane region" description="Helical" evidence="11">
    <location>
        <begin position="111"/>
        <end position="134"/>
    </location>
</feature>
<evidence type="ECO:0000256" key="4">
    <source>
        <dbReference type="ARBA" id="ARBA00022475"/>
    </source>
</evidence>
<dbReference type="Proteomes" id="UP000029914">
    <property type="component" value="Chromosome"/>
</dbReference>
<dbReference type="KEGG" id="cdo:CDOO_09575"/>
<evidence type="ECO:0000313" key="13">
    <source>
        <dbReference type="Proteomes" id="UP000029914"/>
    </source>
</evidence>
<protein>
    <recommendedName>
        <fullName evidence="10">Cytochrome c oxidase polypeptide 4</fullName>
        <ecNumber evidence="10">7.1.1.9</ecNumber>
    </recommendedName>
    <alternativeName>
        <fullName evidence="10">Cytochrome aa3 subunit 4</fullName>
    </alternativeName>
    <alternativeName>
        <fullName evidence="10">Cytochrome c oxidase polypeptide IV</fullName>
    </alternativeName>
</protein>
<dbReference type="EC" id="7.1.1.9" evidence="10"/>
<evidence type="ECO:0000256" key="5">
    <source>
        <dbReference type="ARBA" id="ARBA00022692"/>
    </source>
</evidence>
<keyword evidence="13" id="KW-1185">Reference proteome</keyword>
<keyword evidence="8 10" id="KW-0472">Membrane</keyword>
<dbReference type="AlphaFoldDB" id="A0A097IH86"/>
<comment type="catalytic activity">
    <reaction evidence="9 10">
        <text>4 Fe(II)-[cytochrome c] + O2 + 8 H(+)(in) = 4 Fe(III)-[cytochrome c] + 2 H2O + 4 H(+)(out)</text>
        <dbReference type="Rhea" id="RHEA:11436"/>
        <dbReference type="Rhea" id="RHEA-COMP:10350"/>
        <dbReference type="Rhea" id="RHEA-COMP:14399"/>
        <dbReference type="ChEBI" id="CHEBI:15377"/>
        <dbReference type="ChEBI" id="CHEBI:15378"/>
        <dbReference type="ChEBI" id="CHEBI:15379"/>
        <dbReference type="ChEBI" id="CHEBI:29033"/>
        <dbReference type="ChEBI" id="CHEBI:29034"/>
        <dbReference type="EC" id="7.1.1.9"/>
    </reaction>
</comment>
<evidence type="ECO:0000256" key="2">
    <source>
        <dbReference type="ARBA" id="ARBA00004651"/>
    </source>
</evidence>
<name>A0A097IH86_9CORY</name>
<evidence type="ECO:0000256" key="9">
    <source>
        <dbReference type="ARBA" id="ARBA00047816"/>
    </source>
</evidence>
<dbReference type="RefSeq" id="WP_026159198.1">
    <property type="nucleotide sequence ID" value="NZ_AQUX01000001.1"/>
</dbReference>
<evidence type="ECO:0000256" key="10">
    <source>
        <dbReference type="PIRNR" id="PIRNR017385"/>
    </source>
</evidence>
<comment type="similarity">
    <text evidence="3 10">Belongs to the cytochrome c oxidase bacterial subunit CtaF family.</text>
</comment>
<gene>
    <name evidence="12" type="ORF">CDOO_09575</name>
</gene>
<dbReference type="PIRSF" id="PIRSF017385">
    <property type="entry name" value="CtaF"/>
    <property type="match status" value="1"/>
</dbReference>
<keyword evidence="7 11" id="KW-1133">Transmembrane helix</keyword>
<keyword evidence="5 11" id="KW-0812">Transmembrane</keyword>
<evidence type="ECO:0000256" key="1">
    <source>
        <dbReference type="ARBA" id="ARBA00002536"/>
    </source>
</evidence>
<evidence type="ECO:0000256" key="6">
    <source>
        <dbReference type="ARBA" id="ARBA00022967"/>
    </source>
</evidence>
<feature type="transmembrane region" description="Helical" evidence="11">
    <location>
        <begin position="7"/>
        <end position="29"/>
    </location>
</feature>
<reference evidence="12 13" key="1">
    <citation type="submission" date="2013-09" db="EMBL/GenBank/DDBJ databases">
        <title>Complete genome sequence of Corynebacterium doosanense CAU 212(T) (=DSM 45436(T)), isolated from activated sludge.</title>
        <authorList>
            <person name="Schaffert L."/>
            <person name="Albersmeier A."/>
            <person name="Kalinowski J."/>
            <person name="Ruckert C."/>
        </authorList>
    </citation>
    <scope>NUCLEOTIDE SEQUENCE [LARGE SCALE GENOMIC DNA]</scope>
    <source>
        <strain evidence="12 13">CAU 212</strain>
    </source>
</reference>
<evidence type="ECO:0000256" key="11">
    <source>
        <dbReference type="SAM" id="Phobius"/>
    </source>
</evidence>
<dbReference type="EMBL" id="CP006764">
    <property type="protein sequence ID" value="AIT61489.1"/>
    <property type="molecule type" value="Genomic_DNA"/>
</dbReference>